<dbReference type="NCBIfam" id="TIGR00091">
    <property type="entry name" value="tRNA (guanosine(46)-N7)-methyltransferase TrmB"/>
    <property type="match status" value="1"/>
</dbReference>
<evidence type="ECO:0000256" key="10">
    <source>
        <dbReference type="ARBA" id="ARBA00060552"/>
    </source>
</evidence>
<evidence type="ECO:0000259" key="14">
    <source>
        <dbReference type="PROSITE" id="PS50056"/>
    </source>
</evidence>
<dbReference type="InterPro" id="IPR000387">
    <property type="entry name" value="Tyr_Pase_dom"/>
</dbReference>
<evidence type="ECO:0000256" key="12">
    <source>
        <dbReference type="SAM" id="MobiDB-lite"/>
    </source>
</evidence>
<dbReference type="InterPro" id="IPR029021">
    <property type="entry name" value="Prot-tyrosine_phosphatase-like"/>
</dbReference>
<gene>
    <name evidence="15" type="ORF">GBAR_LOCUS14006</name>
</gene>
<feature type="binding site" evidence="11">
    <location>
        <position position="447"/>
    </location>
    <ligand>
        <name>S-adenosyl-L-methionine</name>
        <dbReference type="ChEBI" id="CHEBI:59789"/>
    </ligand>
</feature>
<dbReference type="CDD" id="cd02440">
    <property type="entry name" value="AdoMet_MTases"/>
    <property type="match status" value="1"/>
</dbReference>
<protein>
    <recommendedName>
        <fullName evidence="11">tRNA (guanine-N(7)-)-methyltransferase</fullName>
        <ecNumber evidence="11">2.1.1.33</ecNumber>
    </recommendedName>
    <alternativeName>
        <fullName evidence="11">tRNA (guanine(46)-N(7))-methyltransferase</fullName>
    </alternativeName>
    <alternativeName>
        <fullName evidence="11">tRNA(m7G46)-methyltransferase</fullName>
    </alternativeName>
</protein>
<keyword evidence="6 11" id="KW-0949">S-adenosyl-L-methionine</keyword>
<feature type="binding site" evidence="11">
    <location>
        <position position="371"/>
    </location>
    <ligand>
        <name>S-adenosyl-L-methionine</name>
        <dbReference type="ChEBI" id="CHEBI:59789"/>
    </ligand>
</feature>
<dbReference type="EC" id="2.1.1.33" evidence="11"/>
<dbReference type="PROSITE" id="PS50056">
    <property type="entry name" value="TYR_PHOSPHATASE_2"/>
    <property type="match status" value="1"/>
</dbReference>
<dbReference type="PANTHER" id="PTHR23417">
    <property type="entry name" value="3-DEOXY-D-MANNO-OCTULOSONIC-ACID TRANSFERASE/TRNA GUANINE-N 7 - -METHYLTRANSFERASE"/>
    <property type="match status" value="1"/>
</dbReference>
<dbReference type="HAMAP" id="MF_03055">
    <property type="entry name" value="tRNA_methyltr_TrmB_euk"/>
    <property type="match status" value="1"/>
</dbReference>
<sequence>MRMAGGGRYIEKVNKRFTRAAIVSCPGLGDTWLWVTRLTRFYLVSTWEEFLVSEREEKVNSSRGPPGTDRKQKLQESKITHVLSIHDHAEPEYTDLFTYKCIQVSDTSSSDLSVYFAECVDFIHQCRLSGGSVFVHCAAGISRSVTITVVYMMTVSEYNFEECLTAVRACREVANPNYGFRLQLKQYEEGKMREERKRVLADYPTTPSLGDNTAIADLVKTAKEKGRGASDDPYSAMKPSSFTGARKTDSSSEEKKDEQKTEKAKKGAKKGGLLGTTSGVLAFAAAELQHPRTLSAMETNTAHARNHSATHVYAMAENVDLPQKRFYRQRAHSNPLADHTFSYPARPNLMDWRTLFPAWEQGKAVRFLDVGCGYGGLLVRLSELYPDTLVLGVEIRVKVSDYVQDRLMALRQKHPGSYGNAAVLRTNAMKYLPNYLEKGQLRKMFFLFPDPHFKKTKHKWRIVNSLILAEYAYLMEEGGIVYTATDVEELHQWMVEHFTSFPLFQRVSEGEEGEDPVVPLLSSVTEEGKKVERAGSRVFVACFRRITDPLTSDLTLETETFAQT</sequence>
<comment type="function">
    <text evidence="11">Catalyzes the formation of N(7)-methylguanine at position 46 (m7G46) in tRNA.</text>
</comment>
<dbReference type="EMBL" id="CASHTH010002049">
    <property type="protein sequence ID" value="CAI8024041.1"/>
    <property type="molecule type" value="Genomic_DNA"/>
</dbReference>
<evidence type="ECO:0000259" key="13">
    <source>
        <dbReference type="PROSITE" id="PS50054"/>
    </source>
</evidence>
<dbReference type="SUPFAM" id="SSF53335">
    <property type="entry name" value="S-adenosyl-L-methionine-dependent methyltransferases"/>
    <property type="match status" value="1"/>
</dbReference>
<comment type="caution">
    <text evidence="15">The sequence shown here is derived from an EMBL/GenBank/DDBJ whole genome shotgun (WGS) entry which is preliminary data.</text>
</comment>
<dbReference type="Gene3D" id="3.40.50.150">
    <property type="entry name" value="Vaccinia Virus protein VP39"/>
    <property type="match status" value="1"/>
</dbReference>
<proteinExistence type="inferred from homology"/>
<feature type="binding site" evidence="11">
    <location>
        <begin position="427"/>
        <end position="428"/>
    </location>
    <ligand>
        <name>S-adenosyl-L-methionine</name>
        <dbReference type="ChEBI" id="CHEBI:59789"/>
    </ligand>
</feature>
<dbReference type="Pfam" id="PF00782">
    <property type="entry name" value="DSPc"/>
    <property type="match status" value="1"/>
</dbReference>
<comment type="catalytic activity">
    <reaction evidence="1 11">
        <text>guanosine(46) in tRNA + S-adenosyl-L-methionine = N(7)-methylguanosine(46) in tRNA + S-adenosyl-L-homocysteine</text>
        <dbReference type="Rhea" id="RHEA:42708"/>
        <dbReference type="Rhea" id="RHEA-COMP:10188"/>
        <dbReference type="Rhea" id="RHEA-COMP:10189"/>
        <dbReference type="ChEBI" id="CHEBI:57856"/>
        <dbReference type="ChEBI" id="CHEBI:59789"/>
        <dbReference type="ChEBI" id="CHEBI:74269"/>
        <dbReference type="ChEBI" id="CHEBI:74480"/>
        <dbReference type="EC" id="2.1.1.33"/>
    </reaction>
</comment>
<keyword evidence="4 11" id="KW-0489">Methyltransferase</keyword>
<dbReference type="PROSITE" id="PS51625">
    <property type="entry name" value="SAM_MT_TRMB"/>
    <property type="match status" value="1"/>
</dbReference>
<keyword evidence="3 11" id="KW-0820">tRNA-binding</keyword>
<dbReference type="SUPFAM" id="SSF52799">
    <property type="entry name" value="(Phosphotyrosine protein) phosphatases II"/>
    <property type="match status" value="1"/>
</dbReference>
<dbReference type="Gene3D" id="3.90.190.10">
    <property type="entry name" value="Protein tyrosine phosphatase superfamily"/>
    <property type="match status" value="1"/>
</dbReference>
<feature type="active site" evidence="11">
    <location>
        <position position="450"/>
    </location>
</feature>
<evidence type="ECO:0000313" key="15">
    <source>
        <dbReference type="EMBL" id="CAI8024041.1"/>
    </source>
</evidence>
<reference evidence="15" key="1">
    <citation type="submission" date="2023-03" db="EMBL/GenBank/DDBJ databases">
        <authorList>
            <person name="Steffen K."/>
            <person name="Cardenas P."/>
        </authorList>
    </citation>
    <scope>NUCLEOTIDE SEQUENCE</scope>
</reference>
<dbReference type="InterPro" id="IPR025763">
    <property type="entry name" value="Trm8_euk"/>
</dbReference>
<evidence type="ECO:0000256" key="2">
    <source>
        <dbReference type="ARBA" id="ARBA00004123"/>
    </source>
</evidence>
<dbReference type="SMART" id="SM00195">
    <property type="entry name" value="DSPc"/>
    <property type="match status" value="1"/>
</dbReference>
<keyword evidence="8 11" id="KW-0694">RNA-binding</keyword>
<comment type="subcellular location">
    <subcellularLocation>
        <location evidence="2 11">Nucleus</location>
    </subcellularLocation>
</comment>
<dbReference type="Pfam" id="PF02390">
    <property type="entry name" value="Methyltransf_4"/>
    <property type="match status" value="1"/>
</dbReference>
<dbReference type="InterPro" id="IPR000340">
    <property type="entry name" value="Dual-sp_phosphatase_cat-dom"/>
</dbReference>
<dbReference type="InterPro" id="IPR003358">
    <property type="entry name" value="tRNA_(Gua-N-7)_MeTrfase_Trmb"/>
</dbReference>
<evidence type="ECO:0000256" key="11">
    <source>
        <dbReference type="HAMAP-Rule" id="MF_03055"/>
    </source>
</evidence>
<name>A0AA35WP55_GEOBA</name>
<keyword evidence="16" id="KW-1185">Reference proteome</keyword>
<evidence type="ECO:0000256" key="3">
    <source>
        <dbReference type="ARBA" id="ARBA00022555"/>
    </source>
</evidence>
<keyword evidence="5 11" id="KW-0808">Transferase</keyword>
<dbReference type="InterPro" id="IPR029063">
    <property type="entry name" value="SAM-dependent_MTases_sf"/>
</dbReference>
<dbReference type="AlphaFoldDB" id="A0AA35WP55"/>
<dbReference type="PANTHER" id="PTHR23417:SF16">
    <property type="entry name" value="TRNA (GUANINE-N(7)-)-METHYLTRANSFERASE"/>
    <property type="match status" value="1"/>
</dbReference>
<feature type="domain" description="Tyrosine specific protein phosphatases" evidence="14">
    <location>
        <begin position="114"/>
        <end position="171"/>
    </location>
</feature>
<dbReference type="GO" id="GO:0008176">
    <property type="term" value="F:tRNA (guanine(46)-N7)-methyltransferase activity"/>
    <property type="evidence" value="ECO:0007669"/>
    <property type="project" value="UniProtKB-UniRule"/>
</dbReference>
<feature type="compositionally biased region" description="Basic and acidic residues" evidence="12">
    <location>
        <begin position="246"/>
        <end position="265"/>
    </location>
</feature>
<evidence type="ECO:0000313" key="16">
    <source>
        <dbReference type="Proteomes" id="UP001174909"/>
    </source>
</evidence>
<organism evidence="15 16">
    <name type="scientific">Geodia barretti</name>
    <name type="common">Barrett's horny sponge</name>
    <dbReference type="NCBI Taxonomy" id="519541"/>
    <lineage>
        <taxon>Eukaryota</taxon>
        <taxon>Metazoa</taxon>
        <taxon>Porifera</taxon>
        <taxon>Demospongiae</taxon>
        <taxon>Heteroscleromorpha</taxon>
        <taxon>Tetractinellida</taxon>
        <taxon>Astrophorina</taxon>
        <taxon>Geodiidae</taxon>
        <taxon>Geodia</taxon>
    </lineage>
</organism>
<feature type="binding site" evidence="11">
    <location>
        <begin position="394"/>
        <end position="395"/>
    </location>
    <ligand>
        <name>S-adenosyl-L-methionine</name>
        <dbReference type="ChEBI" id="CHEBI:59789"/>
    </ligand>
</feature>
<evidence type="ECO:0000256" key="7">
    <source>
        <dbReference type="ARBA" id="ARBA00022694"/>
    </source>
</evidence>
<evidence type="ECO:0000256" key="5">
    <source>
        <dbReference type="ARBA" id="ARBA00022679"/>
    </source>
</evidence>
<dbReference type="PROSITE" id="PS50054">
    <property type="entry name" value="TYR_PHOSPHATASE_DUAL"/>
    <property type="match status" value="1"/>
</dbReference>
<evidence type="ECO:0000256" key="4">
    <source>
        <dbReference type="ARBA" id="ARBA00022603"/>
    </source>
</evidence>
<evidence type="ECO:0000256" key="1">
    <source>
        <dbReference type="ARBA" id="ARBA00000142"/>
    </source>
</evidence>
<dbReference type="Proteomes" id="UP001174909">
    <property type="component" value="Unassembled WGS sequence"/>
</dbReference>
<dbReference type="InterPro" id="IPR020422">
    <property type="entry name" value="TYR_PHOSPHATASE_DUAL_dom"/>
</dbReference>
<dbReference type="GO" id="GO:0005634">
    <property type="term" value="C:nucleus"/>
    <property type="evidence" value="ECO:0007669"/>
    <property type="project" value="UniProtKB-SubCell"/>
</dbReference>
<dbReference type="GO" id="GO:0000049">
    <property type="term" value="F:tRNA binding"/>
    <property type="evidence" value="ECO:0007669"/>
    <property type="project" value="UniProtKB-UniRule"/>
</dbReference>
<feature type="domain" description="Tyrosine-protein phosphatase" evidence="13">
    <location>
        <begin position="49"/>
        <end position="193"/>
    </location>
</feature>
<evidence type="ECO:0000256" key="8">
    <source>
        <dbReference type="ARBA" id="ARBA00022884"/>
    </source>
</evidence>
<dbReference type="FunFam" id="3.40.50.150:FF:000060">
    <property type="entry name" value="tRNA (guanine-N(7)-)-methyltransferase"/>
    <property type="match status" value="1"/>
</dbReference>
<keyword evidence="7 11" id="KW-0819">tRNA processing</keyword>
<feature type="region of interest" description="Disordered" evidence="12">
    <location>
        <begin position="225"/>
        <end position="271"/>
    </location>
</feature>
<evidence type="ECO:0000256" key="9">
    <source>
        <dbReference type="ARBA" id="ARBA00023242"/>
    </source>
</evidence>
<accession>A0AA35WP55</accession>
<comment type="similarity">
    <text evidence="11">Belongs to the class I-like SAM-binding methyltransferase superfamily. TrmB family.</text>
</comment>
<evidence type="ECO:0000256" key="6">
    <source>
        <dbReference type="ARBA" id="ARBA00022691"/>
    </source>
</evidence>
<keyword evidence="9 11" id="KW-0539">Nucleus</keyword>
<dbReference type="GO" id="GO:0106143">
    <property type="term" value="C:tRNA (m7G46) methyltransferase complex"/>
    <property type="evidence" value="ECO:0007669"/>
    <property type="project" value="UniProtKB-ARBA"/>
</dbReference>
<feature type="binding site" evidence="11">
    <location>
        <begin position="525"/>
        <end position="527"/>
    </location>
    <ligand>
        <name>S-adenosyl-L-methionine</name>
        <dbReference type="ChEBI" id="CHEBI:59789"/>
    </ligand>
</feature>
<comment type="pathway">
    <text evidence="10 11">tRNA modification; N(7)-methylguanine-tRNA biosynthesis.</text>
</comment>